<feature type="binding site" evidence="3">
    <location>
        <position position="149"/>
    </location>
    <ligand>
        <name>a divalent metal cation</name>
        <dbReference type="ChEBI" id="CHEBI:60240"/>
    </ligand>
</feature>
<evidence type="ECO:0000259" key="4">
    <source>
        <dbReference type="Pfam" id="PF08450"/>
    </source>
</evidence>
<reference evidence="6" key="2">
    <citation type="submission" date="2016-01" db="EMBL/GenBank/DDBJ databases">
        <title>First complete genome sequence of a species in the genus Microterricola, an extremophilic cold active enzyme producing strain ERGS5:02 isolated from Sikkim Himalaya.</title>
        <authorList>
            <person name="Kumar R."/>
            <person name="Singh D."/>
            <person name="Swarnkar M.K."/>
        </authorList>
    </citation>
    <scope>NUCLEOTIDE SEQUENCE [LARGE SCALE GENOMIC DNA]</scope>
    <source>
        <strain evidence="6">ERGS5:02</strain>
    </source>
</reference>
<dbReference type="Gene3D" id="2.120.10.30">
    <property type="entry name" value="TolB, C-terminal domain"/>
    <property type="match status" value="1"/>
</dbReference>
<dbReference type="Pfam" id="PF08450">
    <property type="entry name" value="SGL"/>
    <property type="match status" value="1"/>
</dbReference>
<keyword evidence="6" id="KW-1185">Reference proteome</keyword>
<feature type="binding site" evidence="3">
    <location>
        <position position="200"/>
    </location>
    <ligand>
        <name>a divalent metal cation</name>
        <dbReference type="ChEBI" id="CHEBI:60240"/>
    </ligand>
</feature>
<dbReference type="PRINTS" id="PR01790">
    <property type="entry name" value="SMP30FAMILY"/>
</dbReference>
<dbReference type="OrthoDB" id="2633250at2"/>
<evidence type="ECO:0000313" key="5">
    <source>
        <dbReference type="EMBL" id="AMB60038.1"/>
    </source>
</evidence>
<dbReference type="EMBL" id="CP014145">
    <property type="protein sequence ID" value="AMB60038.1"/>
    <property type="molecule type" value="Genomic_DNA"/>
</dbReference>
<dbReference type="InterPro" id="IPR013658">
    <property type="entry name" value="SGL"/>
</dbReference>
<evidence type="ECO:0000313" key="6">
    <source>
        <dbReference type="Proteomes" id="UP000058305"/>
    </source>
</evidence>
<evidence type="ECO:0000256" key="2">
    <source>
        <dbReference type="PIRSR" id="PIRSR605511-1"/>
    </source>
</evidence>
<dbReference type="RefSeq" id="WP_067231160.1">
    <property type="nucleotide sequence ID" value="NZ_CP014145.1"/>
</dbReference>
<dbReference type="InterPro" id="IPR005511">
    <property type="entry name" value="SMP-30"/>
</dbReference>
<feature type="active site" description="Proton donor/acceptor" evidence="2">
    <location>
        <position position="200"/>
    </location>
</feature>
<gene>
    <name evidence="5" type="ORF">AWU67_15555</name>
</gene>
<reference evidence="5 6" key="1">
    <citation type="journal article" date="2016" name="J. Biotechnol.">
        <title>First complete genome sequence of a species in the genus Microterricola, an extremophilic cold active enzyme producing bacterial strain ERGS5:02 isolated from Sikkim Himalaya.</title>
        <authorList>
            <person name="Himanshu"/>
            <person name="Swarnkar M.K."/>
            <person name="Singh D."/>
            <person name="Kumar R."/>
        </authorList>
    </citation>
    <scope>NUCLEOTIDE SEQUENCE [LARGE SCALE GENOMIC DNA]</scope>
    <source>
        <strain evidence="5 6">ERGS5:02</strain>
    </source>
</reference>
<accession>A0A0Y0PFT2</accession>
<sequence length="290" mass="30270">MSENLRPSVSVVVPRRAVCGESPYWHAASGTVLWVDNERGEIFRADPATGDGSLIVYPLGIGAVAPRAAGGVIAVTTSGFVGLADDGTVTRRVDCLPAGIRMNDAKADPAGVYWSGSCALDFAAGRGGLWRLDESWQPTLVLDGFALPNGLGWSPDGALFYLIDSMARTLYSYPFDPETSTVTPSPRVLVGPEAFRALPDGLAVDVLGHLWVAEYGGAAVHEFAPDGALVQTITMPTAQPTSCAFVGPERDQLWVTSAANGLDESDALAGHVFLVAGHGTSGLPVASFRG</sequence>
<dbReference type="PANTHER" id="PTHR10907:SF47">
    <property type="entry name" value="REGUCALCIN"/>
    <property type="match status" value="1"/>
</dbReference>
<feature type="binding site" evidence="3">
    <location>
        <position position="21"/>
    </location>
    <ligand>
        <name>a divalent metal cation</name>
        <dbReference type="ChEBI" id="CHEBI:60240"/>
    </ligand>
</feature>
<feature type="binding site" evidence="3">
    <location>
        <position position="121"/>
    </location>
    <ligand>
        <name>substrate</name>
    </ligand>
</feature>
<keyword evidence="3" id="KW-0862">Zinc</keyword>
<proteinExistence type="inferred from homology"/>
<dbReference type="AlphaFoldDB" id="A0A0Y0PFT2"/>
<dbReference type="InterPro" id="IPR011042">
    <property type="entry name" value="6-blade_b-propeller_TolB-like"/>
</dbReference>
<comment type="cofactor">
    <cofactor evidence="3">
        <name>Zn(2+)</name>
        <dbReference type="ChEBI" id="CHEBI:29105"/>
    </cofactor>
    <text evidence="3">Binds 1 divalent metal cation per subunit.</text>
</comment>
<feature type="domain" description="SMP-30/Gluconolactonase/LRE-like region" evidence="4">
    <location>
        <begin position="19"/>
        <end position="258"/>
    </location>
</feature>
<dbReference type="Proteomes" id="UP000058305">
    <property type="component" value="Chromosome"/>
</dbReference>
<dbReference type="GO" id="GO:0005509">
    <property type="term" value="F:calcium ion binding"/>
    <property type="evidence" value="ECO:0007669"/>
    <property type="project" value="TreeGrafter"/>
</dbReference>
<comment type="similarity">
    <text evidence="1">Belongs to the SMP-30/CGR1 family.</text>
</comment>
<keyword evidence="3" id="KW-0479">Metal-binding</keyword>
<evidence type="ECO:0000256" key="1">
    <source>
        <dbReference type="ARBA" id="ARBA00008853"/>
    </source>
</evidence>
<feature type="binding site" evidence="3">
    <location>
        <position position="103"/>
    </location>
    <ligand>
        <name>substrate</name>
    </ligand>
</feature>
<dbReference type="GO" id="GO:0019853">
    <property type="term" value="P:L-ascorbic acid biosynthetic process"/>
    <property type="evidence" value="ECO:0007669"/>
    <property type="project" value="TreeGrafter"/>
</dbReference>
<evidence type="ECO:0000256" key="3">
    <source>
        <dbReference type="PIRSR" id="PIRSR605511-2"/>
    </source>
</evidence>
<dbReference type="SUPFAM" id="SSF63829">
    <property type="entry name" value="Calcium-dependent phosphotriesterase"/>
    <property type="match status" value="1"/>
</dbReference>
<feature type="binding site" evidence="3">
    <location>
        <position position="101"/>
    </location>
    <ligand>
        <name>substrate</name>
    </ligand>
</feature>
<organism evidence="5 6">
    <name type="scientific">Microterricola viridarii</name>
    <dbReference type="NCBI Taxonomy" id="412690"/>
    <lineage>
        <taxon>Bacteria</taxon>
        <taxon>Bacillati</taxon>
        <taxon>Actinomycetota</taxon>
        <taxon>Actinomycetes</taxon>
        <taxon>Micrococcales</taxon>
        <taxon>Microbacteriaceae</taxon>
        <taxon>Microterricola</taxon>
    </lineage>
</organism>
<name>A0A0Y0PFT2_9MICO</name>
<dbReference type="KEGG" id="mvd:AWU67_15555"/>
<protein>
    <recommendedName>
        <fullName evidence="4">SMP-30/Gluconolactonase/LRE-like region domain-containing protein</fullName>
    </recommendedName>
</protein>
<dbReference type="PANTHER" id="PTHR10907">
    <property type="entry name" value="REGUCALCIN"/>
    <property type="match status" value="1"/>
</dbReference>
<dbReference type="GO" id="GO:0004341">
    <property type="term" value="F:gluconolactonase activity"/>
    <property type="evidence" value="ECO:0007669"/>
    <property type="project" value="TreeGrafter"/>
</dbReference>